<dbReference type="InterPro" id="IPR042099">
    <property type="entry name" value="ANL_N_sf"/>
</dbReference>
<evidence type="ECO:0000256" key="2">
    <source>
        <dbReference type="ARBA" id="ARBA00022598"/>
    </source>
</evidence>
<sequence length="577" mass="61145">MNEDTAVTGTPVTLEWRGDALLDDGLRAMLTGPGAPFERRVEDVLGAPAEVFVRRAPNVPALLADAAERTPDAVYLAFAEDGRVLTFAEAHRLAAAYAAVLAVRYGVGAGDRVAVAAPNGLEHLTALWAALALGAVVVGLNGWWTADELDHGIGLTEPALILGSDKPLARLRATRAASGGVPIVPLEDLHAAAALPDPPAGLPAVPIAEDDPAAVMFTSGTTGRPKGAVLSHRNIVHFGLFGGLGGAVAALTGPPGRRQAPPGEQRAAILSNPLFHVSGACVALANAPMFALKLVLPPKGRWDAEAALRLTRDHRLTQWTGVPTHFWRMLTHPDFDRYDTSRVVSIGSGGATLAPELLRLIEEKLPGVGVTNGYGMTETTGTGTFLNGREMDGHPASVGAAAPTVRVQVRDEEGNPLPEGQVGRIHISGGGVFLGYWRDPEATAEALTPDRWYRSGDYGRIVDGVLYLESRMRDLIIRGGENIYPIEIEYRLVEHPDVDDACVIGVPHPVLGQEVKAVVVPRPGAVLTAGEVREWAAGALASFKVPAHVEFRDALPYNETGKVIKRLLEPPTDPARR</sequence>
<protein>
    <submittedName>
        <fullName evidence="5">Class I adenylate-forming enzyme family protein</fullName>
    </submittedName>
</protein>
<dbReference type="InterPro" id="IPR045851">
    <property type="entry name" value="AMP-bd_C_sf"/>
</dbReference>
<organism evidence="5 6">
    <name type="scientific">Actinomadura fibrosa</name>
    <dbReference type="NCBI Taxonomy" id="111802"/>
    <lineage>
        <taxon>Bacteria</taxon>
        <taxon>Bacillati</taxon>
        <taxon>Actinomycetota</taxon>
        <taxon>Actinomycetes</taxon>
        <taxon>Streptosporangiales</taxon>
        <taxon>Thermomonosporaceae</taxon>
        <taxon>Actinomadura</taxon>
    </lineage>
</organism>
<dbReference type="EMBL" id="JBHTGP010000018">
    <property type="protein sequence ID" value="MFD0690712.1"/>
    <property type="molecule type" value="Genomic_DNA"/>
</dbReference>
<evidence type="ECO:0000313" key="5">
    <source>
        <dbReference type="EMBL" id="MFD0690712.1"/>
    </source>
</evidence>
<dbReference type="PROSITE" id="PS00455">
    <property type="entry name" value="AMP_BINDING"/>
    <property type="match status" value="1"/>
</dbReference>
<evidence type="ECO:0000313" key="6">
    <source>
        <dbReference type="Proteomes" id="UP001597063"/>
    </source>
</evidence>
<dbReference type="PANTHER" id="PTHR43201:SF5">
    <property type="entry name" value="MEDIUM-CHAIN ACYL-COA LIGASE ACSF2, MITOCHONDRIAL"/>
    <property type="match status" value="1"/>
</dbReference>
<dbReference type="Gene3D" id="3.40.50.12780">
    <property type="entry name" value="N-terminal domain of ligase-like"/>
    <property type="match status" value="1"/>
</dbReference>
<dbReference type="InterPro" id="IPR020845">
    <property type="entry name" value="AMP-binding_CS"/>
</dbReference>
<accession>A0ABW2Y078</accession>
<dbReference type="Gene3D" id="3.30.300.30">
    <property type="match status" value="1"/>
</dbReference>
<comment type="caution">
    <text evidence="5">The sequence shown here is derived from an EMBL/GenBank/DDBJ whole genome shotgun (WGS) entry which is preliminary data.</text>
</comment>
<name>A0ABW2Y078_9ACTN</name>
<dbReference type="InterPro" id="IPR025110">
    <property type="entry name" value="AMP-bd_C"/>
</dbReference>
<proteinExistence type="inferred from homology"/>
<evidence type="ECO:0000259" key="4">
    <source>
        <dbReference type="Pfam" id="PF13193"/>
    </source>
</evidence>
<dbReference type="PANTHER" id="PTHR43201">
    <property type="entry name" value="ACYL-COA SYNTHETASE"/>
    <property type="match status" value="1"/>
</dbReference>
<keyword evidence="2" id="KW-0436">Ligase</keyword>
<gene>
    <name evidence="5" type="ORF">ACFQZM_39915</name>
</gene>
<feature type="domain" description="AMP-binding enzyme C-terminal" evidence="4">
    <location>
        <begin position="487"/>
        <end position="562"/>
    </location>
</feature>
<dbReference type="SUPFAM" id="SSF56801">
    <property type="entry name" value="Acetyl-CoA synthetase-like"/>
    <property type="match status" value="1"/>
</dbReference>
<feature type="domain" description="AMP-dependent synthetase/ligase" evidence="3">
    <location>
        <begin position="64"/>
        <end position="437"/>
    </location>
</feature>
<reference evidence="6" key="1">
    <citation type="journal article" date="2019" name="Int. J. Syst. Evol. Microbiol.">
        <title>The Global Catalogue of Microorganisms (GCM) 10K type strain sequencing project: providing services to taxonomists for standard genome sequencing and annotation.</title>
        <authorList>
            <consortium name="The Broad Institute Genomics Platform"/>
            <consortium name="The Broad Institute Genome Sequencing Center for Infectious Disease"/>
            <person name="Wu L."/>
            <person name="Ma J."/>
        </authorList>
    </citation>
    <scope>NUCLEOTIDE SEQUENCE [LARGE SCALE GENOMIC DNA]</scope>
    <source>
        <strain evidence="6">JCM 9371</strain>
    </source>
</reference>
<dbReference type="InterPro" id="IPR000873">
    <property type="entry name" value="AMP-dep_synth/lig_dom"/>
</dbReference>
<dbReference type="Proteomes" id="UP001597063">
    <property type="component" value="Unassembled WGS sequence"/>
</dbReference>
<keyword evidence="6" id="KW-1185">Reference proteome</keyword>
<dbReference type="RefSeq" id="WP_207400174.1">
    <property type="nucleotide sequence ID" value="NZ_CAACUY010000194.1"/>
</dbReference>
<comment type="similarity">
    <text evidence="1">Belongs to the ATP-dependent AMP-binding enzyme family.</text>
</comment>
<dbReference type="Pfam" id="PF13193">
    <property type="entry name" value="AMP-binding_C"/>
    <property type="match status" value="1"/>
</dbReference>
<evidence type="ECO:0000256" key="1">
    <source>
        <dbReference type="ARBA" id="ARBA00006432"/>
    </source>
</evidence>
<evidence type="ECO:0000259" key="3">
    <source>
        <dbReference type="Pfam" id="PF00501"/>
    </source>
</evidence>
<dbReference type="Pfam" id="PF00501">
    <property type="entry name" value="AMP-binding"/>
    <property type="match status" value="1"/>
</dbReference>